<protein>
    <submittedName>
        <fullName evidence="1">DNA alkylation repair enzyme</fullName>
    </submittedName>
</protein>
<accession>A0A1V5MHL4</accession>
<dbReference type="Gene3D" id="1.25.10.90">
    <property type="match status" value="1"/>
</dbReference>
<reference evidence="1" key="1">
    <citation type="submission" date="2017-02" db="EMBL/GenBank/DDBJ databases">
        <title>Delving into the versatile metabolic prowess of the omnipresent phylum Bacteroidetes.</title>
        <authorList>
            <person name="Nobu M.K."/>
            <person name="Mei R."/>
            <person name="Narihiro T."/>
            <person name="Kuroda K."/>
            <person name="Liu W.-T."/>
        </authorList>
    </citation>
    <scope>NUCLEOTIDE SEQUENCE</scope>
    <source>
        <strain evidence="1">ADurb.Bin417</strain>
    </source>
</reference>
<comment type="caution">
    <text evidence="1">The sequence shown here is derived from an EMBL/GenBank/DDBJ whole genome shotgun (WGS) entry which is preliminary data.</text>
</comment>
<gene>
    <name evidence="1" type="ORF">BWY73_00698</name>
</gene>
<sequence length="122" mass="14197">MFCNHTVGDLVGKYPELTDVLKAWTRSGNRWLRRAGAVSLVVPAKKGRFLKEVFEIADLLMADEDDLVRKGYGWLLKEASRLHRDEVFDYVVRNRWKMARTALRYAIELMPKELKSEAMKLP</sequence>
<organism evidence="1">
    <name type="scientific">candidate division TA06 bacterium ADurb.Bin417</name>
    <dbReference type="NCBI Taxonomy" id="1852828"/>
    <lineage>
        <taxon>Bacteria</taxon>
        <taxon>Bacteria division TA06</taxon>
    </lineage>
</organism>
<dbReference type="EMBL" id="MWAK01000079">
    <property type="protein sequence ID" value="OPZ92645.1"/>
    <property type="molecule type" value="Genomic_DNA"/>
</dbReference>
<name>A0A1V5MHL4_UNCT6</name>
<evidence type="ECO:0000313" key="1">
    <source>
        <dbReference type="EMBL" id="OPZ92645.1"/>
    </source>
</evidence>
<dbReference type="Pfam" id="PF08713">
    <property type="entry name" value="DNA_alkylation"/>
    <property type="match status" value="1"/>
</dbReference>
<dbReference type="CDD" id="cd06561">
    <property type="entry name" value="AlkD_like"/>
    <property type="match status" value="1"/>
</dbReference>
<dbReference type="PANTHER" id="PTHR34070">
    <property type="entry name" value="ARMADILLO-TYPE FOLD"/>
    <property type="match status" value="1"/>
</dbReference>
<dbReference type="AlphaFoldDB" id="A0A1V5MHL4"/>
<dbReference type="PANTHER" id="PTHR34070:SF1">
    <property type="entry name" value="DNA ALKYLATION REPAIR PROTEIN"/>
    <property type="match status" value="1"/>
</dbReference>
<dbReference type="InterPro" id="IPR016024">
    <property type="entry name" value="ARM-type_fold"/>
</dbReference>
<dbReference type="Proteomes" id="UP000485484">
    <property type="component" value="Unassembled WGS sequence"/>
</dbReference>
<dbReference type="InterPro" id="IPR014825">
    <property type="entry name" value="DNA_alkylation"/>
</dbReference>
<dbReference type="SUPFAM" id="SSF48371">
    <property type="entry name" value="ARM repeat"/>
    <property type="match status" value="1"/>
</dbReference>
<proteinExistence type="predicted"/>